<sequence length="800" mass="82790">MTTSFFSGTNVAPEADSTNALIDNLTSQVATVTAANSQAQAASVAAAASANNAKISEANVSTLAQQSTTTLNQANAAVSQAQALTTQASTAVTTATNSATQAASSASQAATSLTSVQNAVAPFLSPQAQYIFTATAGQTSWAVPNGATFVPGTSQVFVNGIRYNRTESYDDSTGNSITFVNPLPAGYEVTVLFNNTVVFPVTGASVADLALAQSTKGADMVGFVGANGTATTVSALASTTSGKGSSLIAHGTGNLGQTVGNLQARLGASFDFQSAKNASQAYTRFFAISGSARNQPQGFAVDEAARRFYVFFGYDSTIAQFELDGPLGQLALSASLTTTRLGHSGLTLEYSTSGSKLWAPSANSGKALRFSYVAGAQPDNSQEYQFFTDDGSGTNYTSVSITDDQQYLVAVSPWPAVVRVYSLATLVASGPGDYRNSYLYQWTVPTDQFPGGPGVTPIQAHVGRGSVFYILAGLGTNNAPCSIYGYDIQTGLIVSRGDSLPIGTADAAKVEAGNYNEPEGIAFVDGKIAVLCTQGATSGRRSNRIYLCSKKPSASEQSAQAMSRWNSAFSGARYSSSRQALIKSVLDELIENGLYDRLSFLYLANTDANGAAINLVNPTQKLITNGTVTFTADRGWKSDGTTGYLDTGVSPMTMPNNELNSACYGGYILGTSTSAQVLGLTSGTGVAMTARSSGGNFSTRLNQTAADNYANTNAVGHFLSNRSGSASYDKYINGSLVKTVTAAADTFLSTGNVALLNVNGTLADANMQLAAAHGGLSLTPAQVTALYNVITRYLHELGAV</sequence>
<protein>
    <submittedName>
        <fullName evidence="1">Uncharacterized protein</fullName>
    </submittedName>
</protein>
<dbReference type="RefSeq" id="WP_061164751.1">
    <property type="nucleotide sequence ID" value="NZ_FCOI02000046.1"/>
</dbReference>
<dbReference type="OrthoDB" id="7822067at2"/>
<evidence type="ECO:0000313" key="1">
    <source>
        <dbReference type="EMBL" id="SAK95935.1"/>
    </source>
</evidence>
<dbReference type="STRING" id="1777137.AWB76_07222"/>
<dbReference type="Proteomes" id="UP000054624">
    <property type="component" value="Unassembled WGS sequence"/>
</dbReference>
<reference evidence="2" key="1">
    <citation type="submission" date="2016-01" db="EMBL/GenBank/DDBJ databases">
        <authorList>
            <person name="Peeters Charlotte."/>
        </authorList>
    </citation>
    <scope>NUCLEOTIDE SEQUENCE [LARGE SCALE GENOMIC DNA]</scope>
</reference>
<organism evidence="1 2">
    <name type="scientific">Caballeronia temeraria</name>
    <dbReference type="NCBI Taxonomy" id="1777137"/>
    <lineage>
        <taxon>Bacteria</taxon>
        <taxon>Pseudomonadati</taxon>
        <taxon>Pseudomonadota</taxon>
        <taxon>Betaproteobacteria</taxon>
        <taxon>Burkholderiales</taxon>
        <taxon>Burkholderiaceae</taxon>
        <taxon>Caballeronia</taxon>
    </lineage>
</organism>
<keyword evidence="2" id="KW-1185">Reference proteome</keyword>
<dbReference type="AlphaFoldDB" id="A0A158DMZ1"/>
<dbReference type="EMBL" id="FCOI02000046">
    <property type="protein sequence ID" value="SAK95935.1"/>
    <property type="molecule type" value="Genomic_DNA"/>
</dbReference>
<accession>A0A158DMZ1</accession>
<dbReference type="SUPFAM" id="SSF75011">
    <property type="entry name" value="3-carboxy-cis,cis-mucoante lactonizing enzyme"/>
    <property type="match status" value="1"/>
</dbReference>
<gene>
    <name evidence="1" type="ORF">AWB76_07222</name>
</gene>
<proteinExistence type="predicted"/>
<evidence type="ECO:0000313" key="2">
    <source>
        <dbReference type="Proteomes" id="UP000054624"/>
    </source>
</evidence>
<name>A0A158DMZ1_9BURK</name>